<evidence type="ECO:0000313" key="2">
    <source>
        <dbReference type="EMBL" id="NYZ24252.1"/>
    </source>
</evidence>
<organism evidence="2 3">
    <name type="scientific">Azospirillum oleiclasticum</name>
    <dbReference type="NCBI Taxonomy" id="2735135"/>
    <lineage>
        <taxon>Bacteria</taxon>
        <taxon>Pseudomonadati</taxon>
        <taxon>Pseudomonadota</taxon>
        <taxon>Alphaproteobacteria</taxon>
        <taxon>Rhodospirillales</taxon>
        <taxon>Azospirillaceae</taxon>
        <taxon>Azospirillum</taxon>
    </lineage>
</organism>
<comment type="caution">
    <text evidence="2">The sequence shown here is derived from an EMBL/GenBank/DDBJ whole genome shotgun (WGS) entry which is preliminary data.</text>
</comment>
<reference evidence="2 3" key="1">
    <citation type="submission" date="2020-05" db="EMBL/GenBank/DDBJ databases">
        <title>Azospirillum oleiclasticum sp. nov, a nitrogen-fixing and heavy crude oil-emulsifying bacterium isolated from the crude oil of Yumen Oilfield.</title>
        <authorList>
            <person name="Wu D."/>
            <person name="Cai M."/>
            <person name="Zhang X."/>
        </authorList>
    </citation>
    <scope>NUCLEOTIDE SEQUENCE [LARGE SCALE GENOMIC DNA]</scope>
    <source>
        <strain evidence="2 3">ROY-1-1-2</strain>
    </source>
</reference>
<feature type="chain" id="PRO_5046443544" evidence="1">
    <location>
        <begin position="22"/>
        <end position="105"/>
    </location>
</feature>
<evidence type="ECO:0000256" key="1">
    <source>
        <dbReference type="SAM" id="SignalP"/>
    </source>
</evidence>
<evidence type="ECO:0000313" key="3">
    <source>
        <dbReference type="Proteomes" id="UP000584642"/>
    </source>
</evidence>
<name>A0ABX2TJP4_9PROT</name>
<feature type="signal peptide" evidence="1">
    <location>
        <begin position="1"/>
        <end position="21"/>
    </location>
</feature>
<dbReference type="EMBL" id="JABFDB010000038">
    <property type="protein sequence ID" value="NYZ24252.1"/>
    <property type="molecule type" value="Genomic_DNA"/>
</dbReference>
<accession>A0ABX2TJP4</accession>
<keyword evidence="3" id="KW-1185">Reference proteome</keyword>
<dbReference type="Proteomes" id="UP000584642">
    <property type="component" value="Unassembled WGS sequence"/>
</dbReference>
<protein>
    <submittedName>
        <fullName evidence="2">Uncharacterized protein</fullName>
    </submittedName>
</protein>
<keyword evidence="1" id="KW-0732">Signal</keyword>
<proteinExistence type="predicted"/>
<gene>
    <name evidence="2" type="ORF">HND93_31485</name>
</gene>
<sequence length="105" mass="10628">MVKTLMAAALLTTLYATDAAAQLRTRPYAGPTAFGGGAPVGMTDGYRAAYLAAELGGNRQDVATVAAAARVRVPALAYGGGCCAPARSATPIDQWIAQLDGISAR</sequence>
<dbReference type="RefSeq" id="WP_180286026.1">
    <property type="nucleotide sequence ID" value="NZ_JABFDB010000038.1"/>
</dbReference>